<dbReference type="AlphaFoldDB" id="A0A9W6ZXB1"/>
<name>A0A9W6ZXB1_9STRA</name>
<evidence type="ECO:0000313" key="1">
    <source>
        <dbReference type="EMBL" id="GMH58823.1"/>
    </source>
</evidence>
<reference evidence="2" key="1">
    <citation type="journal article" date="2023" name="Commun. Biol.">
        <title>Genome analysis of Parmales, the sister group of diatoms, reveals the evolutionary specialization of diatoms from phago-mixotrophs to photoautotrophs.</title>
        <authorList>
            <person name="Ban H."/>
            <person name="Sato S."/>
            <person name="Yoshikawa S."/>
            <person name="Yamada K."/>
            <person name="Nakamura Y."/>
            <person name="Ichinomiya M."/>
            <person name="Sato N."/>
            <person name="Blanc-Mathieu R."/>
            <person name="Endo H."/>
            <person name="Kuwata A."/>
            <person name="Ogata H."/>
        </authorList>
    </citation>
    <scope>NUCLEOTIDE SEQUENCE [LARGE SCALE GENOMIC DNA]</scope>
    <source>
        <strain evidence="2">NIES 3700</strain>
    </source>
</reference>
<evidence type="ECO:0000313" key="2">
    <source>
        <dbReference type="Proteomes" id="UP001165122"/>
    </source>
</evidence>
<comment type="caution">
    <text evidence="1">The sequence shown here is derived from an EMBL/GenBank/DDBJ whole genome shotgun (WGS) entry which is preliminary data.</text>
</comment>
<sequence>MSYVLASKEEDRRHSVIARELWRQWFVKDSDDVVPTTAAFGEEMKVEVAEERSADLITTPTRKHSHNWVEGVERDKRGNIIRTCGIDGCEYKTGQTGSMKSHKAAKHGINVVWFSCNQENCDYFKAKLVFNIEQHKQHTHNLGVVWHQ</sequence>
<gene>
    <name evidence="1" type="ORF">TrLO_g7995</name>
</gene>
<dbReference type="OrthoDB" id="5785100at2759"/>
<protein>
    <recommendedName>
        <fullName evidence="3">C2H2-type domain-containing protein</fullName>
    </recommendedName>
</protein>
<dbReference type="Proteomes" id="UP001165122">
    <property type="component" value="Unassembled WGS sequence"/>
</dbReference>
<organism evidence="1 2">
    <name type="scientific">Triparma laevis f. longispina</name>
    <dbReference type="NCBI Taxonomy" id="1714387"/>
    <lineage>
        <taxon>Eukaryota</taxon>
        <taxon>Sar</taxon>
        <taxon>Stramenopiles</taxon>
        <taxon>Ochrophyta</taxon>
        <taxon>Bolidophyceae</taxon>
        <taxon>Parmales</taxon>
        <taxon>Triparmaceae</taxon>
        <taxon>Triparma</taxon>
    </lineage>
</organism>
<proteinExistence type="predicted"/>
<dbReference type="EMBL" id="BRXW01000482">
    <property type="protein sequence ID" value="GMH58823.1"/>
    <property type="molecule type" value="Genomic_DNA"/>
</dbReference>
<keyword evidence="2" id="KW-1185">Reference proteome</keyword>
<accession>A0A9W6ZXB1</accession>
<evidence type="ECO:0008006" key="3">
    <source>
        <dbReference type="Google" id="ProtNLM"/>
    </source>
</evidence>